<evidence type="ECO:0000256" key="1">
    <source>
        <dbReference type="ARBA" id="ARBA00004123"/>
    </source>
</evidence>
<dbReference type="GO" id="GO:0005669">
    <property type="term" value="C:transcription factor TFIID complex"/>
    <property type="evidence" value="ECO:0007669"/>
    <property type="project" value="InterPro"/>
</dbReference>
<feature type="compositionally biased region" description="Pro residues" evidence="10">
    <location>
        <begin position="116"/>
        <end position="129"/>
    </location>
</feature>
<dbReference type="InterPro" id="IPR003010">
    <property type="entry name" value="C-N_Hydrolase"/>
</dbReference>
<evidence type="ECO:0000313" key="13">
    <source>
        <dbReference type="Proteomes" id="UP000091967"/>
    </source>
</evidence>
<dbReference type="SUPFAM" id="SSF56317">
    <property type="entry name" value="Carbon-nitrogen hydrolase"/>
    <property type="match status" value="1"/>
</dbReference>
<evidence type="ECO:0000256" key="10">
    <source>
        <dbReference type="SAM" id="MobiDB-lite"/>
    </source>
</evidence>
<proteinExistence type="inferred from homology"/>
<feature type="region of interest" description="Disordered" evidence="10">
    <location>
        <begin position="467"/>
        <end position="543"/>
    </location>
</feature>
<dbReference type="AlphaFoldDB" id="A0A1B8B2W2"/>
<accession>A0A1B8B2W2</accession>
<feature type="region of interest" description="Disordered" evidence="10">
    <location>
        <begin position="1"/>
        <end position="170"/>
    </location>
</feature>
<keyword evidence="5" id="KW-0805">Transcription regulation</keyword>
<dbReference type="OMA" id="INESATY"/>
<feature type="region of interest" description="Disordered" evidence="10">
    <location>
        <begin position="213"/>
        <end position="238"/>
    </location>
</feature>
<comment type="subcellular location">
    <subcellularLocation>
        <location evidence="1">Nucleus</location>
    </subcellularLocation>
</comment>
<evidence type="ECO:0000256" key="6">
    <source>
        <dbReference type="ARBA" id="ARBA00023163"/>
    </source>
</evidence>
<dbReference type="InterPro" id="IPR007900">
    <property type="entry name" value="TAF4_C"/>
</dbReference>
<evidence type="ECO:0000259" key="11">
    <source>
        <dbReference type="PROSITE" id="PS50263"/>
    </source>
</evidence>
<feature type="domain" description="CN hydrolase" evidence="11">
    <location>
        <begin position="675"/>
        <end position="951"/>
    </location>
</feature>
<evidence type="ECO:0000256" key="7">
    <source>
        <dbReference type="ARBA" id="ARBA00023242"/>
    </source>
</evidence>
<dbReference type="GO" id="GO:0006352">
    <property type="term" value="P:DNA-templated transcription initiation"/>
    <property type="evidence" value="ECO:0007669"/>
    <property type="project" value="InterPro"/>
</dbReference>
<evidence type="ECO:0000256" key="2">
    <source>
        <dbReference type="ARBA" id="ARBA00006178"/>
    </source>
</evidence>
<evidence type="ECO:0000256" key="9">
    <source>
        <dbReference type="ARBA" id="ARBA00031747"/>
    </source>
</evidence>
<reference evidence="12 13" key="1">
    <citation type="submission" date="2016-06" db="EMBL/GenBank/DDBJ databases">
        <title>Living apart together: crosstalk between the core and supernumerary genomes in a fungal plant pathogen.</title>
        <authorList>
            <person name="Vanheule A."/>
            <person name="Audenaert K."/>
            <person name="Warris S."/>
            <person name="Van De Geest H."/>
            <person name="Schijlen E."/>
            <person name="Hofte M."/>
            <person name="De Saeger S."/>
            <person name="Haesaert G."/>
            <person name="Waalwijk C."/>
            <person name="Van Der Lee T."/>
        </authorList>
    </citation>
    <scope>NUCLEOTIDE SEQUENCE [LARGE SCALE GENOMIC DNA]</scope>
    <source>
        <strain evidence="12 13">2516</strain>
    </source>
</reference>
<dbReference type="InterPro" id="IPR036526">
    <property type="entry name" value="C-N_Hydrolase_sf"/>
</dbReference>
<feature type="compositionally biased region" description="Low complexity" evidence="10">
    <location>
        <begin position="227"/>
        <end position="238"/>
    </location>
</feature>
<dbReference type="PANTHER" id="PTHR23088">
    <property type="entry name" value="NITRILASE-RELATED"/>
    <property type="match status" value="1"/>
</dbReference>
<feature type="compositionally biased region" description="Polar residues" evidence="10">
    <location>
        <begin position="526"/>
        <end position="535"/>
    </location>
</feature>
<comment type="caution">
    <text evidence="12">The sequence shown here is derived from an EMBL/GenBank/DDBJ whole genome shotgun (WGS) entry which is preliminary data.</text>
</comment>
<evidence type="ECO:0000256" key="8">
    <source>
        <dbReference type="ARBA" id="ARBA00025346"/>
    </source>
</evidence>
<dbReference type="PROSITE" id="PS50263">
    <property type="entry name" value="CN_HYDROLASE"/>
    <property type="match status" value="1"/>
</dbReference>
<gene>
    <name evidence="12" type="ORF">FPOA_00996</name>
</gene>
<dbReference type="Gene3D" id="3.60.110.10">
    <property type="entry name" value="Carbon-nitrogen hydrolase"/>
    <property type="match status" value="1"/>
</dbReference>
<dbReference type="CDD" id="cd07572">
    <property type="entry name" value="nit"/>
    <property type="match status" value="1"/>
</dbReference>
<organism evidence="12 13">
    <name type="scientific">Fusarium poae</name>
    <dbReference type="NCBI Taxonomy" id="36050"/>
    <lineage>
        <taxon>Eukaryota</taxon>
        <taxon>Fungi</taxon>
        <taxon>Dikarya</taxon>
        <taxon>Ascomycota</taxon>
        <taxon>Pezizomycotina</taxon>
        <taxon>Sordariomycetes</taxon>
        <taxon>Hypocreomycetidae</taxon>
        <taxon>Hypocreales</taxon>
        <taxon>Nectriaceae</taxon>
        <taxon>Fusarium</taxon>
    </lineage>
</organism>
<keyword evidence="7" id="KW-0539">Nucleus</keyword>
<dbReference type="Pfam" id="PF00795">
    <property type="entry name" value="CN_hydrolase"/>
    <property type="match status" value="1"/>
</dbReference>
<sequence>MAQPQPQAQPQTQTQVQVPPRAFSPQQHSPSPAASQSGFALPPQKRVRTDGPPSQPESPYATSPYAASPGATATPPAATGSPAFAQSPALPPTYATPYTNGHTTPGLNLPDVRPNSTPPIQQPQQPQTPVPQYTNVTMTPVPAPIPGQLAVPTPGPSVMGPPQRPAERPTKDYEYDVTDSLAGTGIDLRAEEQYMNDLYATGFDEARTGFAHQPPGPKSTFYGAGPANQPAQSVQDQQQEQFAAQQAERAWSESSMRLALQRTQEISEPFLLVAMLHRRADKIAREHHLGLNLDLKNNSQTMGKMRLPEQFAAPKVTVKVTPGPDATMVHTTGSYIPHDAYLVDQLALMSIATKQRLRELVEDAHLVATNRQKTSHGDVPEEWVPAAAPMNAEPLEPIEKPKDTVNGVDGATIEGADGDSANLLKRSSDAAGLTNGTPPVKLPKVSSYMTTTMRDLARQERDWEEARLRKRQKRKDGIPDSGSTTSRAGSVAPGTPGTAAPEAPKSMTKKEIKKNQQMKAAEIDNHQSQNTTSSIFAGFGGKGGLFGKKKTGKTYDWMNVGRGGSGASTPTRSAPGLGKGPGGAGTAPAPANMAMTTEGRNRLGTWREDKEKGRNIQLRDWAAVLERDGREGKALQRAYLFETTHTLTPVLYKCQRSNPFRRIHSLGDTALTNMAIAAIGQICSTTSIKGNLEQCVRLVASAARGQAKVLFLPEAADYIGSDGKESRKLAEPQSTSSFVKGLQDAAREYRVAVHVGIHHRDETDIGQEQSKRILNRTIYIKSDGQIDDTATYDKLHAFDFGKMKESHTVQPGATLTAPFDTPVGRIGSLICFDLRFPEAPLALAQPGPRSAWKNRPAQVLTYPSAFTCQTGPVHWETLLRARAIETQSYVIASGQVGKHNEKRSSWGQSMIVDPWGKVVLKLKGVKEEGGKYEGTPEEGAIGDIGFVDIDLEYLEKIRNDSPLQRRTDVYPELTCSKA</sequence>
<dbReference type="EMBL" id="LYXU01000001">
    <property type="protein sequence ID" value="OBS27055.1"/>
    <property type="molecule type" value="Genomic_DNA"/>
</dbReference>
<dbReference type="Proteomes" id="UP000091967">
    <property type="component" value="Unassembled WGS sequence"/>
</dbReference>
<keyword evidence="6" id="KW-0804">Transcription</keyword>
<keyword evidence="13" id="KW-1185">Reference proteome</keyword>
<dbReference type="Pfam" id="PF05236">
    <property type="entry name" value="TAF4"/>
    <property type="match status" value="1"/>
</dbReference>
<dbReference type="STRING" id="36050.A0A1B8B2W2"/>
<comment type="similarity">
    <text evidence="2">Belongs to the TAF4 family.</text>
</comment>
<protein>
    <recommendedName>
        <fullName evidence="3">Transcription initiation factor TFIID subunit 4</fullName>
    </recommendedName>
    <alternativeName>
        <fullName evidence="9">TBP-associated factor 4</fullName>
    </alternativeName>
</protein>
<evidence type="ECO:0000256" key="4">
    <source>
        <dbReference type="ARBA" id="ARBA00022801"/>
    </source>
</evidence>
<feature type="region of interest" description="Disordered" evidence="10">
    <location>
        <begin position="428"/>
        <end position="448"/>
    </location>
</feature>
<dbReference type="GO" id="GO:0016811">
    <property type="term" value="F:hydrolase activity, acting on carbon-nitrogen (but not peptide) bonds, in linear amides"/>
    <property type="evidence" value="ECO:0007669"/>
    <property type="project" value="InterPro"/>
</dbReference>
<feature type="compositionally biased region" description="Low complexity" evidence="10">
    <location>
        <begin position="492"/>
        <end position="504"/>
    </location>
</feature>
<dbReference type="InterPro" id="IPR045254">
    <property type="entry name" value="Nit1/2_C-N_Hydrolase"/>
</dbReference>
<name>A0A1B8B2W2_FUSPO</name>
<evidence type="ECO:0000313" key="12">
    <source>
        <dbReference type="EMBL" id="OBS27055.1"/>
    </source>
</evidence>
<comment type="function">
    <text evidence="8">Functions as a component of the DNA-binding general transcription factor complex TFIID. Binding of TFIID to a promoter (with or without TATA element) is the initial step in pre-initiation complex (PIC) formation. TFIID plays a key role in the regulation of gene expression by RNA polymerase II through different activities such as transcription activator interaction, core promoter recognition and selectivity, TFIIA and TFIIB interaction, chromatin modification (histone acetylation by TAF1), facilitation of DNA opening and initiation of transcription.</text>
</comment>
<keyword evidence="4" id="KW-0378">Hydrolase</keyword>
<feature type="compositionally biased region" description="Low complexity" evidence="10">
    <location>
        <begin position="58"/>
        <end position="83"/>
    </location>
</feature>
<feature type="compositionally biased region" description="Low complexity" evidence="10">
    <location>
        <begin position="1"/>
        <end position="37"/>
    </location>
</feature>
<feature type="region of interest" description="Disordered" evidence="10">
    <location>
        <begin position="562"/>
        <end position="592"/>
    </location>
</feature>
<dbReference type="PANTHER" id="PTHR23088:SF27">
    <property type="entry name" value="DEAMINATED GLUTATHIONE AMIDASE"/>
    <property type="match status" value="1"/>
</dbReference>
<evidence type="ECO:0000256" key="3">
    <source>
        <dbReference type="ARBA" id="ARBA00017306"/>
    </source>
</evidence>
<evidence type="ECO:0000256" key="5">
    <source>
        <dbReference type="ARBA" id="ARBA00023015"/>
    </source>
</evidence>